<dbReference type="InterPro" id="IPR001841">
    <property type="entry name" value="Znf_RING"/>
</dbReference>
<dbReference type="Pfam" id="PF00097">
    <property type="entry name" value="zf-C3HC4"/>
    <property type="match status" value="1"/>
</dbReference>
<accession>A0AAQ3QKC4</accession>
<dbReference type="PROSITE" id="PS00518">
    <property type="entry name" value="ZF_RING_1"/>
    <property type="match status" value="1"/>
</dbReference>
<proteinExistence type="predicted"/>
<evidence type="ECO:0000313" key="7">
    <source>
        <dbReference type="Proteomes" id="UP001327560"/>
    </source>
</evidence>
<sequence>MAGVSSSAGEDDPQAPTPPCPICLQPIKLEAYMDRCFHSFCYQCIAQWIRYVGGKHAESMTSIRCPLCKIENLSVVYGFNGKNFQRHYVNKSFERRCLSDAHDFRMQFYINETAELTNDMFNVEQYWKRCKYFQKNIWIQEWLRREIQTLTQDKDSDIIVHHIYGIAESFFRRQGDSKATAEQKRKEFRNLISEAARPFLAGYTERFVNELELFLVSGLNIEAYDKVCMQRRMCKLSSGEASHTIDGELYDQNLLGNCLHYLDEEITEIAE</sequence>
<keyword evidence="3" id="KW-0862">Zinc</keyword>
<dbReference type="SMART" id="SM00184">
    <property type="entry name" value="RING"/>
    <property type="match status" value="1"/>
</dbReference>
<keyword evidence="7" id="KW-1185">Reference proteome</keyword>
<dbReference type="SUPFAM" id="SSF57850">
    <property type="entry name" value="RING/U-box"/>
    <property type="match status" value="1"/>
</dbReference>
<evidence type="ECO:0000256" key="4">
    <source>
        <dbReference type="PROSITE-ProRule" id="PRU00175"/>
    </source>
</evidence>
<evidence type="ECO:0000256" key="3">
    <source>
        <dbReference type="ARBA" id="ARBA00022833"/>
    </source>
</evidence>
<dbReference type="AlphaFoldDB" id="A0AAQ3QKC4"/>
<evidence type="ECO:0000256" key="2">
    <source>
        <dbReference type="ARBA" id="ARBA00022771"/>
    </source>
</evidence>
<organism evidence="6 7">
    <name type="scientific">Canna indica</name>
    <name type="common">Indian-shot</name>
    <dbReference type="NCBI Taxonomy" id="4628"/>
    <lineage>
        <taxon>Eukaryota</taxon>
        <taxon>Viridiplantae</taxon>
        <taxon>Streptophyta</taxon>
        <taxon>Embryophyta</taxon>
        <taxon>Tracheophyta</taxon>
        <taxon>Spermatophyta</taxon>
        <taxon>Magnoliopsida</taxon>
        <taxon>Liliopsida</taxon>
        <taxon>Zingiberales</taxon>
        <taxon>Cannaceae</taxon>
        <taxon>Canna</taxon>
    </lineage>
</organism>
<protein>
    <recommendedName>
        <fullName evidence="5">RING-type domain-containing protein</fullName>
    </recommendedName>
</protein>
<keyword evidence="1" id="KW-0479">Metal-binding</keyword>
<reference evidence="6 7" key="1">
    <citation type="submission" date="2023-10" db="EMBL/GenBank/DDBJ databases">
        <title>Chromosome-scale genome assembly provides insights into flower coloration mechanisms of Canna indica.</title>
        <authorList>
            <person name="Li C."/>
        </authorList>
    </citation>
    <scope>NUCLEOTIDE SEQUENCE [LARGE SCALE GENOMIC DNA]</scope>
    <source>
        <tissue evidence="6">Flower</tissue>
    </source>
</reference>
<dbReference type="PANTHER" id="PTHR47692:SF2">
    <property type="entry name" value="ZINC FINGER RING-TYPE DOMAIN CONTAINING PROTEIN"/>
    <property type="match status" value="1"/>
</dbReference>
<dbReference type="InterPro" id="IPR013083">
    <property type="entry name" value="Znf_RING/FYVE/PHD"/>
</dbReference>
<dbReference type="EMBL" id="CP136897">
    <property type="protein sequence ID" value="WOL15906.1"/>
    <property type="molecule type" value="Genomic_DNA"/>
</dbReference>
<dbReference type="PROSITE" id="PS50089">
    <property type="entry name" value="ZF_RING_2"/>
    <property type="match status" value="1"/>
</dbReference>
<evidence type="ECO:0000259" key="5">
    <source>
        <dbReference type="PROSITE" id="PS50089"/>
    </source>
</evidence>
<evidence type="ECO:0000256" key="1">
    <source>
        <dbReference type="ARBA" id="ARBA00022723"/>
    </source>
</evidence>
<dbReference type="InterPro" id="IPR017907">
    <property type="entry name" value="Znf_RING_CS"/>
</dbReference>
<evidence type="ECO:0000313" key="6">
    <source>
        <dbReference type="EMBL" id="WOL15906.1"/>
    </source>
</evidence>
<dbReference type="InterPro" id="IPR018957">
    <property type="entry name" value="Znf_C3HC4_RING-type"/>
</dbReference>
<gene>
    <name evidence="6" type="ORF">Cni_G24687</name>
</gene>
<name>A0AAQ3QKC4_9LILI</name>
<dbReference type="Proteomes" id="UP001327560">
    <property type="component" value="Chromosome 8"/>
</dbReference>
<dbReference type="GO" id="GO:0008270">
    <property type="term" value="F:zinc ion binding"/>
    <property type="evidence" value="ECO:0007669"/>
    <property type="project" value="UniProtKB-KW"/>
</dbReference>
<dbReference type="Gene3D" id="3.30.40.10">
    <property type="entry name" value="Zinc/RING finger domain, C3HC4 (zinc finger)"/>
    <property type="match status" value="1"/>
</dbReference>
<dbReference type="PANTHER" id="PTHR47692">
    <property type="entry name" value="RING/U-BOX SUPERFAMILY PROTEIN"/>
    <property type="match status" value="1"/>
</dbReference>
<keyword evidence="2 4" id="KW-0863">Zinc-finger</keyword>
<feature type="domain" description="RING-type" evidence="5">
    <location>
        <begin position="20"/>
        <end position="69"/>
    </location>
</feature>